<feature type="domain" description="Phosducin" evidence="3">
    <location>
        <begin position="171"/>
        <end position="318"/>
    </location>
</feature>
<evidence type="ECO:0000256" key="2">
    <source>
        <dbReference type="SAM" id="MobiDB-lite"/>
    </source>
</evidence>
<reference evidence="4 5" key="1">
    <citation type="submission" date="2019-10" db="EMBL/GenBank/DDBJ databases">
        <authorList>
            <person name="Palmer J.M."/>
        </authorList>
    </citation>
    <scope>NUCLEOTIDE SEQUENCE [LARGE SCALE GENOMIC DNA]</scope>
    <source>
        <strain evidence="4 5">TWF730</strain>
    </source>
</reference>
<evidence type="ECO:0000313" key="4">
    <source>
        <dbReference type="EMBL" id="KAK6348980.1"/>
    </source>
</evidence>
<gene>
    <name evidence="4" type="ORF">TWF730_009740</name>
</gene>
<comment type="similarity">
    <text evidence="1">Belongs to the phosducin family.</text>
</comment>
<dbReference type="PANTHER" id="PTHR46052">
    <property type="entry name" value="PHOSDUCIN-LIKE PROTEIN"/>
    <property type="match status" value="1"/>
</dbReference>
<evidence type="ECO:0000259" key="3">
    <source>
        <dbReference type="Pfam" id="PF02114"/>
    </source>
</evidence>
<keyword evidence="5" id="KW-1185">Reference proteome</keyword>
<dbReference type="PANTHER" id="PTHR46052:SF1">
    <property type="entry name" value="PHOSDUCIN-LIKE PROTEIN"/>
    <property type="match status" value="1"/>
</dbReference>
<feature type="compositionally biased region" description="Acidic residues" evidence="2">
    <location>
        <begin position="54"/>
        <end position="63"/>
    </location>
</feature>
<dbReference type="SUPFAM" id="SSF52833">
    <property type="entry name" value="Thioredoxin-like"/>
    <property type="match status" value="1"/>
</dbReference>
<dbReference type="EMBL" id="JAVHNS010000007">
    <property type="protein sequence ID" value="KAK6348980.1"/>
    <property type="molecule type" value="Genomic_DNA"/>
</dbReference>
<organism evidence="4 5">
    <name type="scientific">Orbilia blumenaviensis</name>
    <dbReference type="NCBI Taxonomy" id="1796055"/>
    <lineage>
        <taxon>Eukaryota</taxon>
        <taxon>Fungi</taxon>
        <taxon>Dikarya</taxon>
        <taxon>Ascomycota</taxon>
        <taxon>Pezizomycotina</taxon>
        <taxon>Orbiliomycetes</taxon>
        <taxon>Orbiliales</taxon>
        <taxon>Orbiliaceae</taxon>
        <taxon>Orbilia</taxon>
    </lineage>
</organism>
<dbReference type="Pfam" id="PF02114">
    <property type="entry name" value="Phosducin"/>
    <property type="match status" value="1"/>
</dbReference>
<evidence type="ECO:0000256" key="1">
    <source>
        <dbReference type="ARBA" id="ARBA00009686"/>
    </source>
</evidence>
<name>A0AAV9USX9_9PEZI</name>
<evidence type="ECO:0000313" key="5">
    <source>
        <dbReference type="Proteomes" id="UP001373714"/>
    </source>
</evidence>
<sequence length="356" mass="39084">MSASAAADEFARMTSGSKGEGSHPHPEDILESSKEKHSGYPHSDKESSDGTSSDLEDIDDIGFDSDGSHHKKTSKKTTYIHKKTGSLAPSIRPASIIDSMPQYRLASYGAANTGPKGVLADARSFEIAKRREQQARQTTTTNTHNYKNSIDIPGIQGVQARLLDDRMRQSDNSDDDDELMQAWRQRRLQELKSGSNFNRKKVATGRRYGRLETVDANGYLDAIEKVTADTVVVVLIYDDRSSESQFVEDCIGTLARRHVSTGFVKLHYTEAEMDRKVVPAILAYRGGELIANLPRIVDEIPAGRPLSSESLETVLRKHNALTSSNRDNTITSSSASASASASAVGSRTSLYNWDED</sequence>
<feature type="compositionally biased region" description="Polar residues" evidence="2">
    <location>
        <begin position="345"/>
        <end position="356"/>
    </location>
</feature>
<proteinExistence type="inferred from homology"/>
<dbReference type="InterPro" id="IPR001200">
    <property type="entry name" value="Phosducin"/>
</dbReference>
<dbReference type="AlphaFoldDB" id="A0AAV9USX9"/>
<feature type="region of interest" description="Disordered" evidence="2">
    <location>
        <begin position="325"/>
        <end position="356"/>
    </location>
</feature>
<dbReference type="Proteomes" id="UP001373714">
    <property type="component" value="Unassembled WGS sequence"/>
</dbReference>
<dbReference type="InterPro" id="IPR036249">
    <property type="entry name" value="Thioredoxin-like_sf"/>
</dbReference>
<protein>
    <recommendedName>
        <fullName evidence="3">Phosducin domain-containing protein</fullName>
    </recommendedName>
</protein>
<dbReference type="CDD" id="cd02987">
    <property type="entry name" value="Phd_like_Phd"/>
    <property type="match status" value="1"/>
</dbReference>
<accession>A0AAV9USX9</accession>
<feature type="region of interest" description="Disordered" evidence="2">
    <location>
        <begin position="1"/>
        <end position="77"/>
    </location>
</feature>
<comment type="caution">
    <text evidence="4">The sequence shown here is derived from an EMBL/GenBank/DDBJ whole genome shotgun (WGS) entry which is preliminary data.</text>
</comment>
<dbReference type="InterPro" id="IPR051499">
    <property type="entry name" value="Phosducin-like_reg"/>
</dbReference>
<dbReference type="Gene3D" id="3.40.30.10">
    <property type="entry name" value="Glutaredoxin"/>
    <property type="match status" value="1"/>
</dbReference>
<dbReference type="InterPro" id="IPR024253">
    <property type="entry name" value="Phosducin_thioredoxin-like_dom"/>
</dbReference>
<feature type="compositionally biased region" description="Basic and acidic residues" evidence="2">
    <location>
        <begin position="20"/>
        <end position="48"/>
    </location>
</feature>
<dbReference type="GO" id="GO:0008277">
    <property type="term" value="P:regulation of G protein-coupled receptor signaling pathway"/>
    <property type="evidence" value="ECO:0007669"/>
    <property type="project" value="InterPro"/>
</dbReference>
<feature type="compositionally biased region" description="Low complexity" evidence="2">
    <location>
        <begin position="332"/>
        <end position="343"/>
    </location>
</feature>